<dbReference type="EMBL" id="SMFQ01000003">
    <property type="protein sequence ID" value="TCJ86908.1"/>
    <property type="molecule type" value="Genomic_DNA"/>
</dbReference>
<dbReference type="OrthoDB" id="4374883at2"/>
<feature type="transmembrane region" description="Helical" evidence="1">
    <location>
        <begin position="75"/>
        <end position="102"/>
    </location>
</feature>
<accession>A0A4R1F572</accession>
<gene>
    <name evidence="3" type="ORF">EV695_1408</name>
</gene>
<dbReference type="Proteomes" id="UP000294887">
    <property type="component" value="Unassembled WGS sequence"/>
</dbReference>
<dbReference type="AlphaFoldDB" id="A0A4R1F572"/>
<dbReference type="Pfam" id="PF13828">
    <property type="entry name" value="DUF4190"/>
    <property type="match status" value="1"/>
</dbReference>
<keyword evidence="1" id="KW-0812">Transmembrane</keyword>
<proteinExistence type="predicted"/>
<dbReference type="RefSeq" id="WP_131905236.1">
    <property type="nucleotide sequence ID" value="NZ_BAAAFU010000004.1"/>
</dbReference>
<evidence type="ECO:0000259" key="2">
    <source>
        <dbReference type="Pfam" id="PF13828"/>
    </source>
</evidence>
<keyword evidence="4" id="KW-1185">Reference proteome</keyword>
<feature type="domain" description="DUF4190" evidence="2">
    <location>
        <begin position="30"/>
        <end position="93"/>
    </location>
</feature>
<name>A0A4R1F572_9GAMM</name>
<feature type="transmembrane region" description="Helical" evidence="1">
    <location>
        <begin position="30"/>
        <end position="54"/>
    </location>
</feature>
<evidence type="ECO:0000313" key="3">
    <source>
        <dbReference type="EMBL" id="TCJ86908.1"/>
    </source>
</evidence>
<protein>
    <submittedName>
        <fullName evidence="3">Uncharacterized protein DUF4190</fullName>
    </submittedName>
</protein>
<keyword evidence="1" id="KW-0472">Membrane</keyword>
<evidence type="ECO:0000313" key="4">
    <source>
        <dbReference type="Proteomes" id="UP000294887"/>
    </source>
</evidence>
<reference evidence="3 4" key="1">
    <citation type="submission" date="2019-03" db="EMBL/GenBank/DDBJ databases">
        <title>Genomic Encyclopedia of Type Strains, Phase IV (KMG-IV): sequencing the most valuable type-strain genomes for metagenomic binning, comparative biology and taxonomic classification.</title>
        <authorList>
            <person name="Goeker M."/>
        </authorList>
    </citation>
    <scope>NUCLEOTIDE SEQUENCE [LARGE SCALE GENOMIC DNA]</scope>
    <source>
        <strain evidence="3 4">DSM 24830</strain>
    </source>
</reference>
<evidence type="ECO:0000256" key="1">
    <source>
        <dbReference type="SAM" id="Phobius"/>
    </source>
</evidence>
<sequence>MDKQNNPYGVAPKATTHEQVTYAPVKNNSLAITSLILGLLSIFLSLITAIPGVITGHMALSKIKNAPMDYEGKGMAITGLILSYLFIILSLLFIFAIIYMVMEIPGFKESLSEGFNEGVQPGMQH</sequence>
<dbReference type="InterPro" id="IPR025241">
    <property type="entry name" value="DUF4190"/>
</dbReference>
<organism evidence="3 4">
    <name type="scientific">Cocleimonas flava</name>
    <dbReference type="NCBI Taxonomy" id="634765"/>
    <lineage>
        <taxon>Bacteria</taxon>
        <taxon>Pseudomonadati</taxon>
        <taxon>Pseudomonadota</taxon>
        <taxon>Gammaproteobacteria</taxon>
        <taxon>Thiotrichales</taxon>
        <taxon>Thiotrichaceae</taxon>
        <taxon>Cocleimonas</taxon>
    </lineage>
</organism>
<comment type="caution">
    <text evidence="3">The sequence shown here is derived from an EMBL/GenBank/DDBJ whole genome shotgun (WGS) entry which is preliminary data.</text>
</comment>
<keyword evidence="1" id="KW-1133">Transmembrane helix</keyword>